<dbReference type="Gene3D" id="3.30.70.100">
    <property type="match status" value="1"/>
</dbReference>
<name>G9ZT88_9LACO</name>
<dbReference type="EMBL" id="AGEY01000205">
    <property type="protein sequence ID" value="EHL95432.1"/>
    <property type="molecule type" value="Genomic_DNA"/>
</dbReference>
<evidence type="ECO:0008006" key="3">
    <source>
        <dbReference type="Google" id="ProtNLM"/>
    </source>
</evidence>
<dbReference type="eggNOG" id="COG2329">
    <property type="taxonomic scope" value="Bacteria"/>
</dbReference>
<evidence type="ECO:0000313" key="2">
    <source>
        <dbReference type="Proteomes" id="UP000004625"/>
    </source>
</evidence>
<gene>
    <name evidence="1" type="ORF">HMPREF9103_02973</name>
</gene>
<keyword evidence="2" id="KW-1185">Reference proteome</keyword>
<dbReference type="STRING" id="797515.HMPREF9103_02973"/>
<accession>G9ZT88</accession>
<evidence type="ECO:0000313" key="1">
    <source>
        <dbReference type="EMBL" id="EHL95432.1"/>
    </source>
</evidence>
<dbReference type="AlphaFoldDB" id="G9ZT88"/>
<organism evidence="1 2">
    <name type="scientific">Lentilactobacillus parafarraginis F0439</name>
    <dbReference type="NCBI Taxonomy" id="797515"/>
    <lineage>
        <taxon>Bacteria</taxon>
        <taxon>Bacillati</taxon>
        <taxon>Bacillota</taxon>
        <taxon>Bacilli</taxon>
        <taxon>Lactobacillales</taxon>
        <taxon>Lactobacillaceae</taxon>
        <taxon>Lentilactobacillus</taxon>
    </lineage>
</organism>
<dbReference type="PATRIC" id="fig|797515.3.peg.2699"/>
<dbReference type="Proteomes" id="UP000004625">
    <property type="component" value="Unassembled WGS sequence"/>
</dbReference>
<proteinExistence type="predicted"/>
<sequence>MAKHLKKSIINLNTGGGIVKKQLSMTFGDDRILSEIKEKYPDRELGVYKALNQTGKLMMLDYSGEKSIFHAPVLYDVLGHGGTDKWDSFISFSAMDLNFDQQKVFDARINRLISNGLPEGMHSLYSLNYHKDISQRIILATWDSYRDFEVWKNGSHEFIPKEYRNSPSFFSHEAYYTPVEKKV</sequence>
<dbReference type="HOGENOM" id="CLU_135091_0_0_9"/>
<comment type="caution">
    <text evidence="1">The sequence shown here is derived from an EMBL/GenBank/DDBJ whole genome shotgun (WGS) entry which is preliminary data.</text>
</comment>
<reference evidence="1 2" key="1">
    <citation type="submission" date="2011-09" db="EMBL/GenBank/DDBJ databases">
        <authorList>
            <person name="Weinstock G."/>
            <person name="Sodergren E."/>
            <person name="Clifton S."/>
            <person name="Fulton L."/>
            <person name="Fulton B."/>
            <person name="Courtney L."/>
            <person name="Fronick C."/>
            <person name="Harrison M."/>
            <person name="Strong C."/>
            <person name="Farmer C."/>
            <person name="Delahaunty K."/>
            <person name="Markovic C."/>
            <person name="Hall O."/>
            <person name="Minx P."/>
            <person name="Tomlinson C."/>
            <person name="Mitreva M."/>
            <person name="Hou S."/>
            <person name="Chen J."/>
            <person name="Wollam A."/>
            <person name="Pepin K.H."/>
            <person name="Johnson M."/>
            <person name="Bhonagiri V."/>
            <person name="Zhang X."/>
            <person name="Suruliraj S."/>
            <person name="Warren W."/>
            <person name="Chinwalla A."/>
            <person name="Mardis E.R."/>
            <person name="Wilson R.K."/>
        </authorList>
    </citation>
    <scope>NUCLEOTIDE SEQUENCE [LARGE SCALE GENOMIC DNA]</scope>
    <source>
        <strain evidence="1 2">F0439</strain>
    </source>
</reference>
<protein>
    <recommendedName>
        <fullName evidence="3">Monooxygenase</fullName>
    </recommendedName>
</protein>